<comment type="caution">
    <text evidence="2">The sequence shown here is derived from an EMBL/GenBank/DDBJ whole genome shotgun (WGS) entry which is preliminary data.</text>
</comment>
<feature type="compositionally biased region" description="Basic and acidic residues" evidence="1">
    <location>
        <begin position="813"/>
        <end position="822"/>
    </location>
</feature>
<feature type="region of interest" description="Disordered" evidence="1">
    <location>
        <begin position="1"/>
        <end position="227"/>
    </location>
</feature>
<feature type="compositionally biased region" description="Low complexity" evidence="1">
    <location>
        <begin position="1"/>
        <end position="29"/>
    </location>
</feature>
<dbReference type="AlphaFoldDB" id="A0A8S1HPH5"/>
<feature type="compositionally biased region" description="Low complexity" evidence="1">
    <location>
        <begin position="74"/>
        <end position="90"/>
    </location>
</feature>
<feature type="compositionally biased region" description="Basic residues" evidence="1">
    <location>
        <begin position="91"/>
        <end position="110"/>
    </location>
</feature>
<name>A0A8S1HPH5_9PELO</name>
<feature type="compositionally biased region" description="Basic residues" evidence="1">
    <location>
        <begin position="118"/>
        <end position="129"/>
    </location>
</feature>
<feature type="region of interest" description="Disordered" evidence="1">
    <location>
        <begin position="508"/>
        <end position="599"/>
    </location>
</feature>
<organism evidence="2 3">
    <name type="scientific">Caenorhabditis auriculariae</name>
    <dbReference type="NCBI Taxonomy" id="2777116"/>
    <lineage>
        <taxon>Eukaryota</taxon>
        <taxon>Metazoa</taxon>
        <taxon>Ecdysozoa</taxon>
        <taxon>Nematoda</taxon>
        <taxon>Chromadorea</taxon>
        <taxon>Rhabditida</taxon>
        <taxon>Rhabditina</taxon>
        <taxon>Rhabditomorpha</taxon>
        <taxon>Rhabditoidea</taxon>
        <taxon>Rhabditidae</taxon>
        <taxon>Peloderinae</taxon>
        <taxon>Caenorhabditis</taxon>
    </lineage>
</organism>
<feature type="compositionally biased region" description="Low complexity" evidence="1">
    <location>
        <begin position="130"/>
        <end position="140"/>
    </location>
</feature>
<feature type="compositionally biased region" description="Low complexity" evidence="1">
    <location>
        <begin position="257"/>
        <end position="277"/>
    </location>
</feature>
<proteinExistence type="predicted"/>
<feature type="compositionally biased region" description="Polar residues" evidence="1">
    <location>
        <begin position="561"/>
        <end position="577"/>
    </location>
</feature>
<dbReference type="OrthoDB" id="5827846at2759"/>
<feature type="compositionally biased region" description="Low complexity" evidence="1">
    <location>
        <begin position="44"/>
        <end position="67"/>
    </location>
</feature>
<evidence type="ECO:0000256" key="1">
    <source>
        <dbReference type="SAM" id="MobiDB-lite"/>
    </source>
</evidence>
<keyword evidence="3" id="KW-1185">Reference proteome</keyword>
<evidence type="ECO:0000313" key="3">
    <source>
        <dbReference type="Proteomes" id="UP000835052"/>
    </source>
</evidence>
<feature type="region of interest" description="Disordered" evidence="1">
    <location>
        <begin position="643"/>
        <end position="832"/>
    </location>
</feature>
<reference evidence="2" key="1">
    <citation type="submission" date="2020-10" db="EMBL/GenBank/DDBJ databases">
        <authorList>
            <person name="Kikuchi T."/>
        </authorList>
    </citation>
    <scope>NUCLEOTIDE SEQUENCE</scope>
    <source>
        <strain evidence="2">NKZ352</strain>
    </source>
</reference>
<gene>
    <name evidence="2" type="ORF">CAUJ_LOCUS12060</name>
</gene>
<feature type="compositionally biased region" description="Basic residues" evidence="1">
    <location>
        <begin position="789"/>
        <end position="798"/>
    </location>
</feature>
<feature type="compositionally biased region" description="Polar residues" evidence="1">
    <location>
        <begin position="508"/>
        <end position="519"/>
    </location>
</feature>
<accession>A0A8S1HPH5</accession>
<evidence type="ECO:0000313" key="2">
    <source>
        <dbReference type="EMBL" id="CAD6196145.1"/>
    </source>
</evidence>
<feature type="compositionally biased region" description="Low complexity" evidence="1">
    <location>
        <begin position="778"/>
        <end position="788"/>
    </location>
</feature>
<feature type="compositionally biased region" description="Low complexity" evidence="1">
    <location>
        <begin position="704"/>
        <end position="717"/>
    </location>
</feature>
<feature type="region of interest" description="Disordered" evidence="1">
    <location>
        <begin position="239"/>
        <end position="283"/>
    </location>
</feature>
<dbReference type="EMBL" id="CAJGYM010000067">
    <property type="protein sequence ID" value="CAD6196145.1"/>
    <property type="molecule type" value="Genomic_DNA"/>
</dbReference>
<feature type="compositionally biased region" description="Low complexity" evidence="1">
    <location>
        <begin position="533"/>
        <end position="549"/>
    </location>
</feature>
<sequence>MSSGSSSYTGSSRSSASSRVVSIDIVISSPEEDEPRRPRRGRSSSRTSYASTESPRTRSTSATSQRSSSRRSRSSSASGSSSRRSISTRRSSSRSTRRTPRSASSRRSRLSSRSTSNSRRRLGRSRTPRSTRTSASSRSPALNGRRRPSRSRTPGSARTSTYSRSPAPSSSGSSLYTSASPKKYRKTPRVLFRNPPTESYSERMAAASTPRRLYSAKKEEERRVEITETPRRTRGFPIQARNLNFHPTTLAGPAPEVSRPPSVSGSPRRSSSSRGSSDPLKFPTTLKLTAPLRAYCSNVATQNKAENRVEIISETVFSSFDLSVEELKRRCQETMHETKCISSFTVIDRKDQDLGIDIRDVREIFNICQTEYTDNRGRTHRGIMSITADQKITGTPQKYCYDESFLIRFGDNESMIVEERSLIKPSQIDVKAKELKCLHTLELYDPSALINLNTFIVFEVGEASWAGLDAPSSDKTFYYPELKATNGETASMAQNSRKVPHSAILKSTPTKNAAPQMSMSCPPARQRVEFPDTSTSASSNASSTSSSTSSRRRLNFDGPSRTYSVGGSSSRPNTRFASASPARPRTPSAREVLSAGQKLVGDPDSLKLVAKAPTSSTSTPSAREVLSAGQKLVGNPDSLNLVAKAPTSSTSTPSAREVLSLSQKLDLKPLSTPPKATTPSARGALSSGQKLDVEFSEPPQKPQLLTPLASAPPTSSNPTPPAHVALSSSQKLEFTEPPQKPQALTPVLTTSVPPKPVAPLHQTSSTSQSLPAAPPSSPASSSSSSKSSSRPRRRRVRSSSRNTRGKVVTKETTIVKEVRQKPGEQPSVTETMEVVKTIDKTPQKSFRIVQIDEKPINDSVRLEPESLNQSMPTISPHDSTETNVEIENFVKPSPKAPLNPAPPTPRSVTNQMVVNLAENEAGKNDEKPKARKMFNKKLTLNGVVDKTPYEFNLFIHLEAYNDPNFEPTKITLEGDVLWQKTSDWAPIKDNTSHTKTLAVQASEITSEEEKSNGQKK</sequence>
<feature type="compositionally biased region" description="Low complexity" evidence="1">
    <location>
        <begin position="151"/>
        <end position="181"/>
    </location>
</feature>
<protein>
    <submittedName>
        <fullName evidence="2">Uncharacterized protein</fullName>
    </submittedName>
</protein>
<dbReference type="Proteomes" id="UP000835052">
    <property type="component" value="Unassembled WGS sequence"/>
</dbReference>
<feature type="compositionally biased region" description="Basic and acidic residues" evidence="1">
    <location>
        <begin position="216"/>
        <end position="227"/>
    </location>
</feature>